<name>A0A0L0FNS7_9EUKA</name>
<proteinExistence type="predicted"/>
<dbReference type="AlphaFoldDB" id="A0A0L0FNS7"/>
<feature type="compositionally biased region" description="Acidic residues" evidence="1">
    <location>
        <begin position="322"/>
        <end position="337"/>
    </location>
</feature>
<dbReference type="GeneID" id="25909963"/>
<organism evidence="3 4">
    <name type="scientific">Sphaeroforma arctica JP610</name>
    <dbReference type="NCBI Taxonomy" id="667725"/>
    <lineage>
        <taxon>Eukaryota</taxon>
        <taxon>Ichthyosporea</taxon>
        <taxon>Ichthyophonida</taxon>
        <taxon>Sphaeroforma</taxon>
    </lineage>
</organism>
<dbReference type="Proteomes" id="UP000054560">
    <property type="component" value="Unassembled WGS sequence"/>
</dbReference>
<keyword evidence="4" id="KW-1185">Reference proteome</keyword>
<reference evidence="3 4" key="1">
    <citation type="submission" date="2011-02" db="EMBL/GenBank/DDBJ databases">
        <title>The Genome Sequence of Sphaeroforma arctica JP610.</title>
        <authorList>
            <consortium name="The Broad Institute Genome Sequencing Platform"/>
            <person name="Russ C."/>
            <person name="Cuomo C."/>
            <person name="Young S.K."/>
            <person name="Zeng Q."/>
            <person name="Gargeya S."/>
            <person name="Alvarado L."/>
            <person name="Berlin A."/>
            <person name="Chapman S.B."/>
            <person name="Chen Z."/>
            <person name="Freedman E."/>
            <person name="Gellesch M."/>
            <person name="Goldberg J."/>
            <person name="Griggs A."/>
            <person name="Gujja S."/>
            <person name="Heilman E."/>
            <person name="Heiman D."/>
            <person name="Howarth C."/>
            <person name="Mehta T."/>
            <person name="Neiman D."/>
            <person name="Pearson M."/>
            <person name="Roberts A."/>
            <person name="Saif S."/>
            <person name="Shea T."/>
            <person name="Shenoy N."/>
            <person name="Sisk P."/>
            <person name="Stolte C."/>
            <person name="Sykes S."/>
            <person name="White J."/>
            <person name="Yandava C."/>
            <person name="Burger G."/>
            <person name="Gray M.W."/>
            <person name="Holland P.W.H."/>
            <person name="King N."/>
            <person name="Lang F.B.F."/>
            <person name="Roger A.J."/>
            <person name="Ruiz-Trillo I."/>
            <person name="Haas B."/>
            <person name="Nusbaum C."/>
            <person name="Birren B."/>
        </authorList>
    </citation>
    <scope>NUCLEOTIDE SEQUENCE [LARGE SCALE GENOMIC DNA]</scope>
    <source>
        <strain evidence="3 4">JP610</strain>
    </source>
</reference>
<feature type="region of interest" description="Disordered" evidence="1">
    <location>
        <begin position="248"/>
        <end position="354"/>
    </location>
</feature>
<feature type="signal peptide" evidence="2">
    <location>
        <begin position="1"/>
        <end position="23"/>
    </location>
</feature>
<feature type="chain" id="PRO_5005538796" evidence="2">
    <location>
        <begin position="24"/>
        <end position="354"/>
    </location>
</feature>
<keyword evidence="2" id="KW-0732">Signal</keyword>
<evidence type="ECO:0000256" key="2">
    <source>
        <dbReference type="SAM" id="SignalP"/>
    </source>
</evidence>
<dbReference type="EMBL" id="KQ242559">
    <property type="protein sequence ID" value="KNC78091.1"/>
    <property type="molecule type" value="Genomic_DNA"/>
</dbReference>
<evidence type="ECO:0000256" key="1">
    <source>
        <dbReference type="SAM" id="MobiDB-lite"/>
    </source>
</evidence>
<evidence type="ECO:0000313" key="4">
    <source>
        <dbReference type="Proteomes" id="UP000054560"/>
    </source>
</evidence>
<gene>
    <name evidence="3" type="ORF">SARC_09459</name>
</gene>
<protein>
    <submittedName>
        <fullName evidence="3">Uncharacterized protein</fullName>
    </submittedName>
</protein>
<accession>A0A0L0FNS7</accession>
<dbReference type="RefSeq" id="XP_014151993.1">
    <property type="nucleotide sequence ID" value="XM_014296518.1"/>
</dbReference>
<sequence length="354" mass="37115">MHISATLQYLLAVCLASSSTVYAQSNDTAVPADLNIIGVATPEGGVVTGANVTTTNQTKVNSTVVETFDPNGIDPNAPEALEACPTYAELNIEGNWTCMAEALAHDSASGVWAKLLTNYTHALSNKDDFNFISARHPASAPDESRQAVCAFSNFLSHPERQRAACASVESGVTMEFEFGRGCEPKTFRYSERSPFIAAPEGENQTLSYAATAECVRLVTKAIVTGQVVVNETVSEVVAEVVRPMNATGAANSTGAADGIDSGTEDVPDSDTANITDGSDTTDDMDTTVDGMDTTVIEEDRVDDPATAPFQSFGGSATIIDVDGADTDDAGTDSEPEEIVNTPSTPGLQFVDDES</sequence>
<evidence type="ECO:0000313" key="3">
    <source>
        <dbReference type="EMBL" id="KNC78091.1"/>
    </source>
</evidence>